<sequence>MVEVPSPLNHHHPGSYLVTSLTFVDPSRISSQRVFGNKWTEIQRWIQAGRISALMVLQVMIDKAVNRFTRLRVKRANHEPMASENNSNKKRMFFLQYETSIANRTRI</sequence>
<accession>A0A816J0N2</accession>
<proteinExistence type="predicted"/>
<evidence type="ECO:0000313" key="1">
    <source>
        <dbReference type="EMBL" id="CAF1755949.1"/>
    </source>
</evidence>
<dbReference type="AlphaFoldDB" id="A0A816J0N2"/>
<name>A0A816J0N2_BRANA</name>
<dbReference type="EMBL" id="HG994373">
    <property type="protein sequence ID" value="CAF1755949.1"/>
    <property type="molecule type" value="Genomic_DNA"/>
</dbReference>
<organism evidence="1">
    <name type="scientific">Brassica napus</name>
    <name type="common">Rape</name>
    <dbReference type="NCBI Taxonomy" id="3708"/>
    <lineage>
        <taxon>Eukaryota</taxon>
        <taxon>Viridiplantae</taxon>
        <taxon>Streptophyta</taxon>
        <taxon>Embryophyta</taxon>
        <taxon>Tracheophyta</taxon>
        <taxon>Spermatophyta</taxon>
        <taxon>Magnoliopsida</taxon>
        <taxon>eudicotyledons</taxon>
        <taxon>Gunneridae</taxon>
        <taxon>Pentapetalae</taxon>
        <taxon>rosids</taxon>
        <taxon>malvids</taxon>
        <taxon>Brassicales</taxon>
        <taxon>Brassicaceae</taxon>
        <taxon>Brassiceae</taxon>
        <taxon>Brassica</taxon>
    </lineage>
</organism>
<dbReference type="Proteomes" id="UP001295469">
    <property type="component" value="Chromosome C09"/>
</dbReference>
<gene>
    <name evidence="1" type="ORF">DARMORV10_C09P42510.1</name>
</gene>
<reference evidence="1" key="1">
    <citation type="submission" date="2021-01" db="EMBL/GenBank/DDBJ databases">
        <authorList>
            <consortium name="Genoscope - CEA"/>
            <person name="William W."/>
        </authorList>
    </citation>
    <scope>NUCLEOTIDE SEQUENCE</scope>
</reference>
<protein>
    <submittedName>
        <fullName evidence="1">(rape) hypothetical protein</fullName>
    </submittedName>
</protein>